<dbReference type="AlphaFoldDB" id="A0A6I4VRS6"/>
<evidence type="ECO:0000313" key="1">
    <source>
        <dbReference type="EMBL" id="MXQ54399.1"/>
    </source>
</evidence>
<dbReference type="Proteomes" id="UP000430692">
    <property type="component" value="Unassembled WGS sequence"/>
</dbReference>
<reference evidence="1 2" key="1">
    <citation type="submission" date="2019-12" db="EMBL/GenBank/DDBJ databases">
        <title>Whole-genome analyses of novel actinobacteria.</title>
        <authorList>
            <person name="Sahin N."/>
            <person name="Saygin H."/>
        </authorList>
    </citation>
    <scope>NUCLEOTIDE SEQUENCE [LARGE SCALE GENOMIC DNA]</scope>
    <source>
        <strain evidence="1 2">KC615</strain>
    </source>
</reference>
<dbReference type="RefSeq" id="WP_160801757.1">
    <property type="nucleotide sequence ID" value="NZ_WUUL01000007.1"/>
</dbReference>
<evidence type="ECO:0000313" key="2">
    <source>
        <dbReference type="Proteomes" id="UP000430692"/>
    </source>
</evidence>
<accession>A0A6I4VRS6</accession>
<keyword evidence="2" id="KW-1185">Reference proteome</keyword>
<comment type="caution">
    <text evidence="1">The sequence shown here is derived from an EMBL/GenBank/DDBJ whole genome shotgun (WGS) entry which is preliminary data.</text>
</comment>
<gene>
    <name evidence="1" type="ORF">GSM42_11880</name>
</gene>
<sequence>MNLFEDLRNKIGKSVAETGQASKRMIELSKLNYKRKEKKREADRIAEEIGWIAFLQWEKEQDIRVNKDLKSGLERLQYIQNEIKLLDVDIEKVKSDKLLYSDNFYPTSNSPSSEPSALLIYLCPYCAHQVGEEDRQCGNCQKRYY</sequence>
<protein>
    <submittedName>
        <fullName evidence="1">Uncharacterized protein</fullName>
    </submittedName>
</protein>
<name>A0A6I4VRS6_9BACL</name>
<organism evidence="1 2">
    <name type="scientific">Shimazuella alba</name>
    <dbReference type="NCBI Taxonomy" id="2690964"/>
    <lineage>
        <taxon>Bacteria</taxon>
        <taxon>Bacillati</taxon>
        <taxon>Bacillota</taxon>
        <taxon>Bacilli</taxon>
        <taxon>Bacillales</taxon>
        <taxon>Thermoactinomycetaceae</taxon>
        <taxon>Shimazuella</taxon>
    </lineage>
</organism>
<proteinExistence type="predicted"/>
<dbReference type="EMBL" id="WUUL01000007">
    <property type="protein sequence ID" value="MXQ54399.1"/>
    <property type="molecule type" value="Genomic_DNA"/>
</dbReference>